<comment type="caution">
    <text evidence="4">The sequence shown here is derived from an EMBL/GenBank/DDBJ whole genome shotgun (WGS) entry which is preliminary data.</text>
</comment>
<dbReference type="InterPro" id="IPR050197">
    <property type="entry name" value="Aldolase_class_II_sugar_metab"/>
</dbReference>
<evidence type="ECO:0000259" key="3">
    <source>
        <dbReference type="SMART" id="SM01007"/>
    </source>
</evidence>
<keyword evidence="1" id="KW-0479">Metal-binding</keyword>
<feature type="domain" description="Class II aldolase/adducin N-terminal" evidence="3">
    <location>
        <begin position="10"/>
        <end position="186"/>
    </location>
</feature>
<dbReference type="Gene3D" id="3.40.225.10">
    <property type="entry name" value="Class II aldolase/adducin N-terminal domain"/>
    <property type="match status" value="2"/>
</dbReference>
<reference evidence="4" key="1">
    <citation type="submission" date="2023-05" db="EMBL/GenBank/DDBJ databases">
        <title>Anaerotaeda fermentans gen. nov., sp. nov., a novel anaerobic planctomycete of the new family within the order Sedimentisphaerales isolated from Taman Peninsula, Russia.</title>
        <authorList>
            <person name="Khomyakova M.A."/>
            <person name="Merkel A.Y."/>
            <person name="Slobodkin A.I."/>
        </authorList>
    </citation>
    <scope>NUCLEOTIDE SEQUENCE</scope>
    <source>
        <strain evidence="4">M17dextr</strain>
    </source>
</reference>
<dbReference type="Proteomes" id="UP001431776">
    <property type="component" value="Unassembled WGS sequence"/>
</dbReference>
<dbReference type="AlphaFoldDB" id="A0AAW6U054"/>
<keyword evidence="5" id="KW-1185">Reference proteome</keyword>
<dbReference type="PANTHER" id="PTHR22789">
    <property type="entry name" value="FUCULOSE PHOSPHATE ALDOLASE"/>
    <property type="match status" value="1"/>
</dbReference>
<proteinExistence type="predicted"/>
<dbReference type="SMART" id="SM01007">
    <property type="entry name" value="Aldolase_II"/>
    <property type="match status" value="2"/>
</dbReference>
<keyword evidence="2" id="KW-0456">Lyase</keyword>
<sequence>MKYEYLHPRDELVLTMQRIYRYKMTTTSGGNLSILDENGDMWITPTGVDKGTLTANDIVCVRADGRIEGLHRPSSEYPFHKAIYAVRPDLKAIVHAHPMALVAFSIAHKVPDTRLFHQAWRSNGTVAFAPYGVPGSEDLGRKIAQKYAEGFDSVILENHGVCCGGQNLQESFGKFETLEMCCKVLIKAHTLGEPTYLTDQQLQLQGKSDVPLEAFEYDPSMMTIHEKELRNQICRFVERGYRQRLLTMKTGTFSARIDAEKFLITPYPLDRHAVLPEEIVMIRKGKKEFGKHPSRAVLSHKAIYDAQPDVTAIVNAGPLNAMAFSVCRQTIDTYTIPESYVFVREVGLLPFETVYNDFARLARTLTLQSPAAVLANNGVMVVGDSVLAAFDKLEVLEYSAEAVLDAQPIGGHVAMSRKIIDELIEAFGLQPPPPQ</sequence>
<evidence type="ECO:0000313" key="4">
    <source>
        <dbReference type="EMBL" id="MDI6451371.1"/>
    </source>
</evidence>
<dbReference type="EMBL" id="JASCXX010000034">
    <property type="protein sequence ID" value="MDI6451371.1"/>
    <property type="molecule type" value="Genomic_DNA"/>
</dbReference>
<dbReference type="GO" id="GO:0005829">
    <property type="term" value="C:cytosol"/>
    <property type="evidence" value="ECO:0007669"/>
    <property type="project" value="TreeGrafter"/>
</dbReference>
<evidence type="ECO:0000256" key="1">
    <source>
        <dbReference type="ARBA" id="ARBA00022723"/>
    </source>
</evidence>
<gene>
    <name evidence="4" type="ORF">QJ522_20080</name>
</gene>
<feature type="domain" description="Class II aldolase/adducin N-terminal" evidence="3">
    <location>
        <begin position="231"/>
        <end position="404"/>
    </location>
</feature>
<dbReference type="SUPFAM" id="SSF53639">
    <property type="entry name" value="AraD/HMP-PK domain-like"/>
    <property type="match status" value="2"/>
</dbReference>
<protein>
    <submittedName>
        <fullName evidence="4">Class II aldolase/adducin family protein</fullName>
    </submittedName>
</protein>
<name>A0AAW6U054_9BACT</name>
<dbReference type="RefSeq" id="WP_349246778.1">
    <property type="nucleotide sequence ID" value="NZ_JASCXX010000034.1"/>
</dbReference>
<dbReference type="InterPro" id="IPR036409">
    <property type="entry name" value="Aldolase_II/adducin_N_sf"/>
</dbReference>
<dbReference type="GO" id="GO:0016832">
    <property type="term" value="F:aldehyde-lyase activity"/>
    <property type="evidence" value="ECO:0007669"/>
    <property type="project" value="TreeGrafter"/>
</dbReference>
<dbReference type="PANTHER" id="PTHR22789:SF0">
    <property type="entry name" value="3-OXO-TETRONATE 4-PHOSPHATE DECARBOXYLASE-RELATED"/>
    <property type="match status" value="1"/>
</dbReference>
<organism evidence="4 5">
    <name type="scientific">Anaerobaca lacustris</name>
    <dbReference type="NCBI Taxonomy" id="3044600"/>
    <lineage>
        <taxon>Bacteria</taxon>
        <taxon>Pseudomonadati</taxon>
        <taxon>Planctomycetota</taxon>
        <taxon>Phycisphaerae</taxon>
        <taxon>Sedimentisphaerales</taxon>
        <taxon>Anaerobacaceae</taxon>
        <taxon>Anaerobaca</taxon>
    </lineage>
</organism>
<accession>A0AAW6U054</accession>
<dbReference type="Pfam" id="PF00596">
    <property type="entry name" value="Aldolase_II"/>
    <property type="match status" value="2"/>
</dbReference>
<dbReference type="GO" id="GO:0019323">
    <property type="term" value="P:pentose catabolic process"/>
    <property type="evidence" value="ECO:0007669"/>
    <property type="project" value="TreeGrafter"/>
</dbReference>
<evidence type="ECO:0000256" key="2">
    <source>
        <dbReference type="ARBA" id="ARBA00023239"/>
    </source>
</evidence>
<dbReference type="InterPro" id="IPR001303">
    <property type="entry name" value="Aldolase_II/adducin_N"/>
</dbReference>
<dbReference type="GO" id="GO:0046872">
    <property type="term" value="F:metal ion binding"/>
    <property type="evidence" value="ECO:0007669"/>
    <property type="project" value="UniProtKB-KW"/>
</dbReference>
<evidence type="ECO:0000313" key="5">
    <source>
        <dbReference type="Proteomes" id="UP001431776"/>
    </source>
</evidence>